<dbReference type="InterPro" id="IPR037066">
    <property type="entry name" value="Plug_dom_sf"/>
</dbReference>
<evidence type="ECO:0000256" key="11">
    <source>
        <dbReference type="RuleBase" id="RU003357"/>
    </source>
</evidence>
<dbReference type="PANTHER" id="PTHR30069">
    <property type="entry name" value="TONB-DEPENDENT OUTER MEMBRANE RECEPTOR"/>
    <property type="match status" value="1"/>
</dbReference>
<feature type="signal peptide" evidence="12">
    <location>
        <begin position="1"/>
        <end position="21"/>
    </location>
</feature>
<evidence type="ECO:0000256" key="8">
    <source>
        <dbReference type="ARBA" id="ARBA00023170"/>
    </source>
</evidence>
<keyword evidence="4 10" id="KW-0812">Transmembrane</keyword>
<feature type="chain" id="PRO_5035758151" evidence="12">
    <location>
        <begin position="22"/>
        <end position="1067"/>
    </location>
</feature>
<keyword evidence="2 10" id="KW-0813">Transport</keyword>
<dbReference type="GO" id="GO:0009279">
    <property type="term" value="C:cell outer membrane"/>
    <property type="evidence" value="ECO:0007669"/>
    <property type="project" value="UniProtKB-SubCell"/>
</dbReference>
<proteinExistence type="inferred from homology"/>
<dbReference type="SUPFAM" id="SSF56935">
    <property type="entry name" value="Porins"/>
    <property type="match status" value="1"/>
</dbReference>
<dbReference type="GO" id="GO:0015344">
    <property type="term" value="F:siderophore uptake transmembrane transporter activity"/>
    <property type="evidence" value="ECO:0007669"/>
    <property type="project" value="TreeGrafter"/>
</dbReference>
<evidence type="ECO:0000256" key="5">
    <source>
        <dbReference type="ARBA" id="ARBA00022729"/>
    </source>
</evidence>
<keyword evidence="7 10" id="KW-0472">Membrane</keyword>
<evidence type="ECO:0000256" key="3">
    <source>
        <dbReference type="ARBA" id="ARBA00022452"/>
    </source>
</evidence>
<keyword evidence="5 12" id="KW-0732">Signal</keyword>
<evidence type="ECO:0000256" key="4">
    <source>
        <dbReference type="ARBA" id="ARBA00022692"/>
    </source>
</evidence>
<dbReference type="NCBIfam" id="TIGR04057">
    <property type="entry name" value="SusC_RagA_signa"/>
    <property type="match status" value="1"/>
</dbReference>
<sequence>MKQRLLSFFLVLTLFVGVAYAQGKEVNGKVTALEGGAPIQGVSVAVLGKPNATQTDAVGNFRIQAEDNAVLVFSYIGYTTKKVNIGQLKVVNAQLAGEQNALQEVVVTAMGVSKDKRALGYATQMVKSEDLTRASNTNMATALQGKVSGVEVAPSSGMPGASAKITIRGARSFTGDNSPLYVVDGMPISSAADMSTGNSVSGADFANRGVDIDPNDIESINILKGQAASALYGMRASNGVILITTKSGKGANKKAQITLNTNLAMEKVSILPDFQSTYAQGSNGKYNPLSSNSWGPRIGDLANDATYGGNTVNKYTNADGLKEGQYYVPQRANAGLDPWATPQAYSNAKDFFNTGTTLSNSLNVVQGFDRGHYSFTIGNANSKGIVPSTGMGRYNVKLSAEAKLSDHFTTGFFGNYVTSKITKQTGANNGIMATVYGAPASYDLAGIPSHIAGDPYTQNTFRGTSGFDDAYWAIENNSFTERSQRFFGNAFLRYDSKLGTDNQKLVLKYQLGNDAYTTNYSDIWGYGHSNYYGSAEQYKYTINEVNSLATASYNWKISDDFVFDALVGNEIVQKTFKYDYAYGGNFNFPGWNHMDNATVYQGAESFRRTRTFGTFANASLAWKNMLFLNVTGRNDIVSTMPRNNRSFFYPAASLGWVFTELEGLKSDVLSYGKIRASYAQVGQSAIYYPSYFSKPTYGGGFSSGTPIQYPIGSNNVTAFTPSTTVYDPNLKPQNTVSYELGADLTFYSGLFNLGYTFSRQNVKDQIFPVPLAGSTGSGEYITNGGAVHTNVHELTLNFSPIRKSENWKWDFAFNFSKIDNYVDALADGVNSIFLGGFVEPQVRASIGEKFPVIYGTSYLRNDAGQIVVDKKGMPQIGQETVIGRVSPDFQLGFNTQVEFKKFRFSAVLDWKQGGQMYSGTAGLLDYYGVTQRSADLRAPGTSFMFDQPAVKETGLDASGNMTYATNDIQISSDQAQNYLQSINNISESMIFDNSFVKLREVTIGYPVVSKKSVKLDVTGFARNILLWSAMKNLDPESAQGNNNMGGAFERFSLPSTSSFGLGLNLKF</sequence>
<keyword evidence="16" id="KW-1185">Reference proteome</keyword>
<feature type="domain" description="TonB-dependent receptor-like beta-barrel" evidence="13">
    <location>
        <begin position="455"/>
        <end position="823"/>
    </location>
</feature>
<keyword evidence="9 10" id="KW-0998">Cell outer membrane</keyword>
<protein>
    <submittedName>
        <fullName evidence="15">SusC/RagA family TonB-linked outer membrane protein</fullName>
    </submittedName>
</protein>
<name>A0A8T4HD26_9SPHI</name>
<organism evidence="15 16">
    <name type="scientific">Rhinopithecimicrobium faecis</name>
    <dbReference type="NCBI Taxonomy" id="2820698"/>
    <lineage>
        <taxon>Bacteria</taxon>
        <taxon>Pseudomonadati</taxon>
        <taxon>Bacteroidota</taxon>
        <taxon>Sphingobacteriia</taxon>
        <taxon>Sphingobacteriales</taxon>
        <taxon>Sphingobacteriaceae</taxon>
        <taxon>Rhinopithecimicrobium</taxon>
    </lineage>
</organism>
<dbReference type="InterPro" id="IPR000531">
    <property type="entry name" value="Beta-barrel_TonB"/>
</dbReference>
<dbReference type="PROSITE" id="PS52016">
    <property type="entry name" value="TONB_DEPENDENT_REC_3"/>
    <property type="match status" value="1"/>
</dbReference>
<dbReference type="NCBIfam" id="TIGR04056">
    <property type="entry name" value="OMP_RagA_SusC"/>
    <property type="match status" value="1"/>
</dbReference>
<dbReference type="FunFam" id="2.170.130.10:FF:000023">
    <property type="entry name" value="SusC/RagA family TonB-linked outer membrane protein"/>
    <property type="match status" value="1"/>
</dbReference>
<accession>A0A8T4HD26</accession>
<evidence type="ECO:0000256" key="7">
    <source>
        <dbReference type="ARBA" id="ARBA00023136"/>
    </source>
</evidence>
<dbReference type="GO" id="GO:0044718">
    <property type="term" value="P:siderophore transmembrane transport"/>
    <property type="evidence" value="ECO:0007669"/>
    <property type="project" value="TreeGrafter"/>
</dbReference>
<dbReference type="SUPFAM" id="SSF49464">
    <property type="entry name" value="Carboxypeptidase regulatory domain-like"/>
    <property type="match status" value="1"/>
</dbReference>
<keyword evidence="6 11" id="KW-0798">TonB box</keyword>
<evidence type="ECO:0000256" key="6">
    <source>
        <dbReference type="ARBA" id="ARBA00023077"/>
    </source>
</evidence>
<dbReference type="InterPro" id="IPR008969">
    <property type="entry name" value="CarboxyPept-like_regulatory"/>
</dbReference>
<reference evidence="15" key="1">
    <citation type="submission" date="2021-03" db="EMBL/GenBank/DDBJ databases">
        <authorList>
            <person name="Lu T."/>
            <person name="Wang Q."/>
            <person name="Han X."/>
        </authorList>
    </citation>
    <scope>NUCLEOTIDE SEQUENCE</scope>
    <source>
        <strain evidence="15">WQ 2009</strain>
    </source>
</reference>
<evidence type="ECO:0000256" key="9">
    <source>
        <dbReference type="ARBA" id="ARBA00023237"/>
    </source>
</evidence>
<comment type="subcellular location">
    <subcellularLocation>
        <location evidence="1 10">Cell outer membrane</location>
        <topology evidence="1 10">Multi-pass membrane protein</topology>
    </subcellularLocation>
</comment>
<evidence type="ECO:0000313" key="16">
    <source>
        <dbReference type="Proteomes" id="UP000679691"/>
    </source>
</evidence>
<dbReference type="Pfam" id="PF13715">
    <property type="entry name" value="CarbopepD_reg_2"/>
    <property type="match status" value="1"/>
</dbReference>
<evidence type="ECO:0000259" key="14">
    <source>
        <dbReference type="Pfam" id="PF07715"/>
    </source>
</evidence>
<dbReference type="InterPro" id="IPR023996">
    <property type="entry name" value="TonB-dep_OMP_SusC/RagA"/>
</dbReference>
<evidence type="ECO:0000256" key="10">
    <source>
        <dbReference type="PROSITE-ProRule" id="PRU01360"/>
    </source>
</evidence>
<keyword evidence="8" id="KW-0675">Receptor</keyword>
<dbReference type="EMBL" id="JAGKSB010000006">
    <property type="protein sequence ID" value="MBP3943287.1"/>
    <property type="molecule type" value="Genomic_DNA"/>
</dbReference>
<dbReference type="Gene3D" id="2.40.170.20">
    <property type="entry name" value="TonB-dependent receptor, beta-barrel domain"/>
    <property type="match status" value="1"/>
</dbReference>
<dbReference type="Gene3D" id="2.170.130.10">
    <property type="entry name" value="TonB-dependent receptor, plug domain"/>
    <property type="match status" value="1"/>
</dbReference>
<gene>
    <name evidence="15" type="ORF">J5U18_06885</name>
</gene>
<dbReference type="InterPro" id="IPR036942">
    <property type="entry name" value="Beta-barrel_TonB_sf"/>
</dbReference>
<dbReference type="RefSeq" id="WP_353546778.1">
    <property type="nucleotide sequence ID" value="NZ_JAGKSB010000006.1"/>
</dbReference>
<dbReference type="Proteomes" id="UP000679691">
    <property type="component" value="Unassembled WGS sequence"/>
</dbReference>
<dbReference type="InterPro" id="IPR039426">
    <property type="entry name" value="TonB-dep_rcpt-like"/>
</dbReference>
<keyword evidence="3 10" id="KW-1134">Transmembrane beta strand</keyword>
<evidence type="ECO:0000256" key="12">
    <source>
        <dbReference type="SAM" id="SignalP"/>
    </source>
</evidence>
<feature type="domain" description="TonB-dependent receptor plug" evidence="14">
    <location>
        <begin position="116"/>
        <end position="240"/>
    </location>
</feature>
<evidence type="ECO:0000256" key="1">
    <source>
        <dbReference type="ARBA" id="ARBA00004571"/>
    </source>
</evidence>
<evidence type="ECO:0000256" key="2">
    <source>
        <dbReference type="ARBA" id="ARBA00022448"/>
    </source>
</evidence>
<comment type="caution">
    <text evidence="15">The sequence shown here is derived from an EMBL/GenBank/DDBJ whole genome shotgun (WGS) entry which is preliminary data.</text>
</comment>
<dbReference type="InterPro" id="IPR023997">
    <property type="entry name" value="TonB-dep_OMP_SusC/RagA_CS"/>
</dbReference>
<evidence type="ECO:0000259" key="13">
    <source>
        <dbReference type="Pfam" id="PF00593"/>
    </source>
</evidence>
<dbReference type="AlphaFoldDB" id="A0A8T4HD26"/>
<evidence type="ECO:0000313" key="15">
    <source>
        <dbReference type="EMBL" id="MBP3943287.1"/>
    </source>
</evidence>
<dbReference type="PANTHER" id="PTHR30069:SF29">
    <property type="entry name" value="HEMOGLOBIN AND HEMOGLOBIN-HAPTOGLOBIN-BINDING PROTEIN 1-RELATED"/>
    <property type="match status" value="1"/>
</dbReference>
<dbReference type="Pfam" id="PF00593">
    <property type="entry name" value="TonB_dep_Rec_b-barrel"/>
    <property type="match status" value="1"/>
</dbReference>
<dbReference type="Pfam" id="PF07715">
    <property type="entry name" value="Plug"/>
    <property type="match status" value="1"/>
</dbReference>
<comment type="similarity">
    <text evidence="10 11">Belongs to the TonB-dependent receptor family.</text>
</comment>
<dbReference type="InterPro" id="IPR012910">
    <property type="entry name" value="Plug_dom"/>
</dbReference>